<dbReference type="PANTHER" id="PTHR43745:SF2">
    <property type="entry name" value="NITROREDUCTASE MJ1384-RELATED"/>
    <property type="match status" value="1"/>
</dbReference>
<comment type="caution">
    <text evidence="2">The sequence shown here is derived from an EMBL/GenBank/DDBJ whole genome shotgun (WGS) entry which is preliminary data.</text>
</comment>
<dbReference type="CDD" id="cd02142">
    <property type="entry name" value="McbC_SagB-like_oxidoreductase"/>
    <property type="match status" value="1"/>
</dbReference>
<organism evidence="2 3">
    <name type="scientific">Phytohabitans rumicis</name>
    <dbReference type="NCBI Taxonomy" id="1076125"/>
    <lineage>
        <taxon>Bacteria</taxon>
        <taxon>Bacillati</taxon>
        <taxon>Actinomycetota</taxon>
        <taxon>Actinomycetes</taxon>
        <taxon>Micromonosporales</taxon>
        <taxon>Micromonosporaceae</taxon>
    </lineage>
</organism>
<dbReference type="PANTHER" id="PTHR43745">
    <property type="entry name" value="NITROREDUCTASE MJ1384-RELATED"/>
    <property type="match status" value="1"/>
</dbReference>
<name>A0A6V8LBP8_9ACTN</name>
<keyword evidence="3" id="KW-1185">Reference proteome</keyword>
<dbReference type="Gene3D" id="3.40.109.10">
    <property type="entry name" value="NADH Oxidase"/>
    <property type="match status" value="1"/>
</dbReference>
<gene>
    <name evidence="2" type="ORF">Prum_082850</name>
</gene>
<dbReference type="GO" id="GO:0016491">
    <property type="term" value="F:oxidoreductase activity"/>
    <property type="evidence" value="ECO:0007669"/>
    <property type="project" value="InterPro"/>
</dbReference>
<dbReference type="InterPro" id="IPR000415">
    <property type="entry name" value="Nitroreductase-like"/>
</dbReference>
<dbReference type="SUPFAM" id="SSF55469">
    <property type="entry name" value="FMN-dependent nitroreductase-like"/>
    <property type="match status" value="1"/>
</dbReference>
<dbReference type="InterPro" id="IPR029479">
    <property type="entry name" value="Nitroreductase"/>
</dbReference>
<proteinExistence type="predicted"/>
<dbReference type="AlphaFoldDB" id="A0A6V8LBP8"/>
<reference evidence="2 3" key="2">
    <citation type="submission" date="2020-03" db="EMBL/GenBank/DDBJ databases">
        <authorList>
            <person name="Ichikawa N."/>
            <person name="Kimura A."/>
            <person name="Kitahashi Y."/>
            <person name="Uohara A."/>
        </authorList>
    </citation>
    <scope>NUCLEOTIDE SEQUENCE [LARGE SCALE GENOMIC DNA]</scope>
    <source>
        <strain evidence="2 3">NBRC 108638</strain>
    </source>
</reference>
<sequence length="78" mass="8609">MVCDMSRVEWKYGTRGYRFVHVDVGVLTQNLYLVGTALNLTTCAVAAFDDEATCEFARLDGRERFVSLLFACGPPPGS</sequence>
<protein>
    <recommendedName>
        <fullName evidence="1">Nitroreductase domain-containing protein</fullName>
    </recommendedName>
</protein>
<evidence type="ECO:0000313" key="3">
    <source>
        <dbReference type="Proteomes" id="UP000482960"/>
    </source>
</evidence>
<feature type="domain" description="Nitroreductase" evidence="1">
    <location>
        <begin position="5"/>
        <end position="73"/>
    </location>
</feature>
<dbReference type="EMBL" id="BLPG01000001">
    <property type="protein sequence ID" value="GFJ94643.1"/>
    <property type="molecule type" value="Genomic_DNA"/>
</dbReference>
<dbReference type="Pfam" id="PF00881">
    <property type="entry name" value="Nitroreductase"/>
    <property type="match status" value="1"/>
</dbReference>
<evidence type="ECO:0000313" key="2">
    <source>
        <dbReference type="EMBL" id="GFJ94643.1"/>
    </source>
</evidence>
<accession>A0A6V8LBP8</accession>
<reference evidence="2 3" key="1">
    <citation type="submission" date="2020-03" db="EMBL/GenBank/DDBJ databases">
        <title>Whole genome shotgun sequence of Phytohabitans rumicis NBRC 108638.</title>
        <authorList>
            <person name="Komaki H."/>
            <person name="Tamura T."/>
        </authorList>
    </citation>
    <scope>NUCLEOTIDE SEQUENCE [LARGE SCALE GENOMIC DNA]</scope>
    <source>
        <strain evidence="2 3">NBRC 108638</strain>
    </source>
</reference>
<dbReference type="InterPro" id="IPR052544">
    <property type="entry name" value="Bacteriocin_Proc_Enz"/>
</dbReference>
<evidence type="ECO:0000259" key="1">
    <source>
        <dbReference type="Pfam" id="PF00881"/>
    </source>
</evidence>
<dbReference type="Proteomes" id="UP000482960">
    <property type="component" value="Unassembled WGS sequence"/>
</dbReference>